<keyword evidence="2" id="KW-0436">Ligase</keyword>
<evidence type="ECO:0000259" key="3">
    <source>
        <dbReference type="Pfam" id="PF00501"/>
    </source>
</evidence>
<dbReference type="InterPro" id="IPR000873">
    <property type="entry name" value="AMP-dep_synth/lig_dom"/>
</dbReference>
<dbReference type="Pfam" id="PF00501">
    <property type="entry name" value="AMP-binding"/>
    <property type="match status" value="1"/>
</dbReference>
<evidence type="ECO:0000259" key="4">
    <source>
        <dbReference type="Pfam" id="PF13193"/>
    </source>
</evidence>
<evidence type="ECO:0008006" key="7">
    <source>
        <dbReference type="Google" id="ProtNLM"/>
    </source>
</evidence>
<gene>
    <name evidence="5" type="ORF">CspeluHIS016_0701940</name>
</gene>
<dbReference type="InterPro" id="IPR025110">
    <property type="entry name" value="AMP-bd_C"/>
</dbReference>
<dbReference type="CDD" id="cd05911">
    <property type="entry name" value="Firefly_Luc_like"/>
    <property type="match status" value="1"/>
</dbReference>
<dbReference type="PANTHER" id="PTHR24096">
    <property type="entry name" value="LONG-CHAIN-FATTY-ACID--COA LIGASE"/>
    <property type="match status" value="1"/>
</dbReference>
<sequence length="566" mass="60301">MPLTIYESDLPAPFLPQISIFDYILPGQPGVSPLPAFDPELPAFIDGRGGDEGGRVLTRAGLRDAALRLAGGLRTLGVRRGDVAGLWGFNSLEWVTAAYGCLAAGVVVSPANYAYAPAEVAHQFNDAGASLAFVDPALLANFEAARAHLTHAFPPSHVILICPPAEKPAGTPYPCLAEILGEPVEPEHFDGAASNETAWMSYSSGTTGLPKGVMTTHFNFTSQLQAANTSYHLDTGPGGDVVLGFLPMSHIYGLTIALLQPLTFGAPVVVLPRFDEIQVLDAIQKYRVTHGLLVPPLILRFLHSPNTAKYDLSSMRTIMSGGAPLSPELAAAYEQKFPGCVSIQGYGMTETTPGITAMNRTDVLGGGRQGWVGRLLPTYQARLVGEDGADAPRGGPGELWVRSPSVMKGYHNNPQATADTMALGAWFRTGDVLVRDEAGWFKVVDRVKELIKYKGFQVAPAELEALLLTHPRLVDAGVVGVYDAAEVTEVPRAYVVAAPGVKGSEHAALAREVMAWVAARVAQHKKLRGGVVVVDAVPKSPSGKILRKDLRKRAQAEFEGKPAARL</sequence>
<dbReference type="EMBL" id="BTCM01000007">
    <property type="protein sequence ID" value="GMK59179.1"/>
    <property type="molecule type" value="Genomic_DNA"/>
</dbReference>
<dbReference type="InterPro" id="IPR020845">
    <property type="entry name" value="AMP-binding_CS"/>
</dbReference>
<dbReference type="SUPFAM" id="SSF56801">
    <property type="entry name" value="Acetyl-CoA synthetase-like"/>
    <property type="match status" value="1"/>
</dbReference>
<dbReference type="FunFam" id="3.30.300.30:FF:000007">
    <property type="entry name" value="4-coumarate--CoA ligase 2"/>
    <property type="match status" value="1"/>
</dbReference>
<organism evidence="5 6">
    <name type="scientific">Cutaneotrichosporon spelunceum</name>
    <dbReference type="NCBI Taxonomy" id="1672016"/>
    <lineage>
        <taxon>Eukaryota</taxon>
        <taxon>Fungi</taxon>
        <taxon>Dikarya</taxon>
        <taxon>Basidiomycota</taxon>
        <taxon>Agaricomycotina</taxon>
        <taxon>Tremellomycetes</taxon>
        <taxon>Trichosporonales</taxon>
        <taxon>Trichosporonaceae</taxon>
        <taxon>Cutaneotrichosporon</taxon>
    </lineage>
</organism>
<evidence type="ECO:0000313" key="6">
    <source>
        <dbReference type="Proteomes" id="UP001222932"/>
    </source>
</evidence>
<comment type="caution">
    <text evidence="5">The sequence shown here is derived from an EMBL/GenBank/DDBJ whole genome shotgun (WGS) entry which is preliminary data.</text>
</comment>
<dbReference type="GO" id="GO:0016405">
    <property type="term" value="F:CoA-ligase activity"/>
    <property type="evidence" value="ECO:0007669"/>
    <property type="project" value="TreeGrafter"/>
</dbReference>
<dbReference type="Pfam" id="PF13193">
    <property type="entry name" value="AMP-binding_C"/>
    <property type="match status" value="1"/>
</dbReference>
<dbReference type="Proteomes" id="UP001222932">
    <property type="component" value="Unassembled WGS sequence"/>
</dbReference>
<proteinExistence type="inferred from homology"/>
<feature type="domain" description="AMP-binding enzyme C-terminal" evidence="4">
    <location>
        <begin position="462"/>
        <end position="544"/>
    </location>
</feature>
<dbReference type="PROSITE" id="PS00455">
    <property type="entry name" value="AMP_BINDING"/>
    <property type="match status" value="1"/>
</dbReference>
<reference evidence="5" key="2">
    <citation type="submission" date="2023-06" db="EMBL/GenBank/DDBJ databases">
        <authorList>
            <person name="Kobayashi Y."/>
            <person name="Kayamori A."/>
            <person name="Aoki K."/>
            <person name="Shiwa Y."/>
            <person name="Fujita N."/>
            <person name="Sugita T."/>
            <person name="Iwasaki W."/>
            <person name="Tanaka N."/>
            <person name="Takashima M."/>
        </authorList>
    </citation>
    <scope>NUCLEOTIDE SEQUENCE</scope>
    <source>
        <strain evidence="5">HIS016</strain>
    </source>
</reference>
<comment type="similarity">
    <text evidence="1">Belongs to the ATP-dependent AMP-binding enzyme family.</text>
</comment>
<dbReference type="AlphaFoldDB" id="A0AAD3TZ29"/>
<evidence type="ECO:0000256" key="2">
    <source>
        <dbReference type="ARBA" id="ARBA00022598"/>
    </source>
</evidence>
<keyword evidence="6" id="KW-1185">Reference proteome</keyword>
<feature type="domain" description="AMP-dependent synthetase/ligase" evidence="3">
    <location>
        <begin position="39"/>
        <end position="411"/>
    </location>
</feature>
<dbReference type="PANTHER" id="PTHR24096:SF149">
    <property type="entry name" value="AMP-BINDING DOMAIN-CONTAINING PROTEIN-RELATED"/>
    <property type="match status" value="1"/>
</dbReference>
<evidence type="ECO:0000256" key="1">
    <source>
        <dbReference type="ARBA" id="ARBA00006432"/>
    </source>
</evidence>
<dbReference type="Gene3D" id="3.30.300.30">
    <property type="match status" value="1"/>
</dbReference>
<name>A0AAD3TZ29_9TREE</name>
<evidence type="ECO:0000313" key="5">
    <source>
        <dbReference type="EMBL" id="GMK59179.1"/>
    </source>
</evidence>
<dbReference type="InterPro" id="IPR045851">
    <property type="entry name" value="AMP-bd_C_sf"/>
</dbReference>
<accession>A0AAD3TZ29</accession>
<reference evidence="5" key="1">
    <citation type="journal article" date="2023" name="BMC Genomics">
        <title>Chromosome-level genome assemblies of Cutaneotrichosporon spp. (Trichosporonales, Basidiomycota) reveal imbalanced evolution between nucleotide sequences and chromosome synteny.</title>
        <authorList>
            <person name="Kobayashi Y."/>
            <person name="Kayamori A."/>
            <person name="Aoki K."/>
            <person name="Shiwa Y."/>
            <person name="Matsutani M."/>
            <person name="Fujita N."/>
            <person name="Sugita T."/>
            <person name="Iwasaki W."/>
            <person name="Tanaka N."/>
            <person name="Takashima M."/>
        </authorList>
    </citation>
    <scope>NUCLEOTIDE SEQUENCE</scope>
    <source>
        <strain evidence="5">HIS016</strain>
    </source>
</reference>
<protein>
    <recommendedName>
        <fullName evidence="7">AMP binding protein</fullName>
    </recommendedName>
</protein>
<dbReference type="Gene3D" id="3.40.50.12780">
    <property type="entry name" value="N-terminal domain of ligase-like"/>
    <property type="match status" value="1"/>
</dbReference>
<dbReference type="InterPro" id="IPR042099">
    <property type="entry name" value="ANL_N_sf"/>
</dbReference>